<accession>A0A4R5B6I7</accession>
<dbReference type="InterPro" id="IPR043519">
    <property type="entry name" value="NT_sf"/>
</dbReference>
<dbReference type="OrthoDB" id="9799092at2"/>
<evidence type="ECO:0000313" key="2">
    <source>
        <dbReference type="Proteomes" id="UP000294513"/>
    </source>
</evidence>
<dbReference type="Pfam" id="PF04229">
    <property type="entry name" value="GrpB"/>
    <property type="match status" value="1"/>
</dbReference>
<gene>
    <name evidence="1" type="ORF">E1298_25775</name>
</gene>
<organism evidence="1 2">
    <name type="scientific">Actinomadura rubrisoli</name>
    <dbReference type="NCBI Taxonomy" id="2530368"/>
    <lineage>
        <taxon>Bacteria</taxon>
        <taxon>Bacillati</taxon>
        <taxon>Actinomycetota</taxon>
        <taxon>Actinomycetes</taxon>
        <taxon>Streptosporangiales</taxon>
        <taxon>Thermomonosporaceae</taxon>
        <taxon>Actinomadura</taxon>
    </lineage>
</organism>
<dbReference type="RefSeq" id="WP_131897607.1">
    <property type="nucleotide sequence ID" value="NZ_SMKU01000152.1"/>
</dbReference>
<evidence type="ECO:0000313" key="1">
    <source>
        <dbReference type="EMBL" id="TDD80479.1"/>
    </source>
</evidence>
<dbReference type="PANTHER" id="PTHR34822">
    <property type="entry name" value="GRPB DOMAIN PROTEIN (AFU_ORTHOLOGUE AFUA_1G01530)"/>
    <property type="match status" value="1"/>
</dbReference>
<dbReference type="AlphaFoldDB" id="A0A4R5B6I7"/>
<dbReference type="PANTHER" id="PTHR34822:SF1">
    <property type="entry name" value="GRPB FAMILY PROTEIN"/>
    <property type="match status" value="1"/>
</dbReference>
<reference evidence="1 2" key="1">
    <citation type="submission" date="2019-03" db="EMBL/GenBank/DDBJ databases">
        <title>Draft genome sequences of novel Actinobacteria.</title>
        <authorList>
            <person name="Sahin N."/>
            <person name="Ay H."/>
            <person name="Saygin H."/>
        </authorList>
    </citation>
    <scope>NUCLEOTIDE SEQUENCE [LARGE SCALE GENOMIC DNA]</scope>
    <source>
        <strain evidence="1 2">H3C3</strain>
    </source>
</reference>
<dbReference type="SUPFAM" id="SSF81301">
    <property type="entry name" value="Nucleotidyltransferase"/>
    <property type="match status" value="1"/>
</dbReference>
<proteinExistence type="predicted"/>
<protein>
    <submittedName>
        <fullName evidence="1">GrpB family protein</fullName>
    </submittedName>
</protein>
<dbReference type="EMBL" id="SMKU01000152">
    <property type="protein sequence ID" value="TDD80479.1"/>
    <property type="molecule type" value="Genomic_DNA"/>
</dbReference>
<sequence>MRAEWDDARLGLAKGAVRVMDSQPGWSEVYEQLASALRPALGVLATAVEHVGSTSVPGLPAKPIVDIAVGLAANARLVDVVDAVTALGYEFRGDGGEEIGWLFVLETRPLFRVAHVHAVRHGGPQWREYLKFRDRLRSDPAAHHAYAQLKRQLAAVYADDRQAYTAAKTSLVRDLLSGT</sequence>
<dbReference type="InterPro" id="IPR007344">
    <property type="entry name" value="GrpB/CoaE"/>
</dbReference>
<keyword evidence="2" id="KW-1185">Reference proteome</keyword>
<comment type="caution">
    <text evidence="1">The sequence shown here is derived from an EMBL/GenBank/DDBJ whole genome shotgun (WGS) entry which is preliminary data.</text>
</comment>
<dbReference type="Proteomes" id="UP000294513">
    <property type="component" value="Unassembled WGS sequence"/>
</dbReference>
<dbReference type="Gene3D" id="3.30.460.10">
    <property type="entry name" value="Beta Polymerase, domain 2"/>
    <property type="match status" value="1"/>
</dbReference>
<name>A0A4R5B6I7_9ACTN</name>